<comment type="subcellular location">
    <subcellularLocation>
        <location evidence="1">Membrane</location>
        <topology evidence="1">Multi-pass membrane protein</topology>
    </subcellularLocation>
</comment>
<keyword evidence="4" id="KW-0067">ATP-binding</keyword>
<dbReference type="GO" id="GO:0005886">
    <property type="term" value="C:plasma membrane"/>
    <property type="evidence" value="ECO:0007669"/>
    <property type="project" value="TreeGrafter"/>
</dbReference>
<dbReference type="GO" id="GO:0005391">
    <property type="term" value="F:P-type sodium:potassium-exchanging transporter activity"/>
    <property type="evidence" value="ECO:0007669"/>
    <property type="project" value="TreeGrafter"/>
</dbReference>
<dbReference type="PANTHER" id="PTHR43294:SF20">
    <property type="entry name" value="P-TYPE ATPASE"/>
    <property type="match status" value="1"/>
</dbReference>
<dbReference type="PRINTS" id="PR00120">
    <property type="entry name" value="HATPASE"/>
</dbReference>
<dbReference type="PROSITE" id="PS00154">
    <property type="entry name" value="ATPASE_E1_E2"/>
    <property type="match status" value="1"/>
</dbReference>
<dbReference type="Gene3D" id="3.40.50.1000">
    <property type="entry name" value="HAD superfamily/HAD-like"/>
    <property type="match status" value="1"/>
</dbReference>
<sequence length="1189" mass="130227">MSKPPLIASVAPHNTIDITSIADGKLSIEQQIELHVHDLFDVKDNKVIALDEVLEGLRYVMDYRIKGGYHPRLDAALMNRLCEALLLNTGHTEGHLLRKRTTPAADTAFFLFGDFLEEVDEFRAAVGRRDIFDLRQQLKIHHRCQPSSTDEQKRGAIAMIQLMAQFAQLSDWRDLIKENEQGDMDALLKSPLAAQVTKQKNSKMPPSSTPHLLLPPPPRLYFDRSVEKILGMYAHTDPQQGLPTRLVPSLREHYGGLNKLPDPPKPSALKMIWTQLTDFIVLILLAAAVVQAGQQEFNSMAVLLVVVVLNTIIGFSQEWKASKTLNALMNLAVPMAQVIRDGEQQMVDSEELVPGDLVVLEEGDAVPADLRLIEVAQLELVEGILTGESVPVQKSVDAIKAKSRRIPLGDCKGNAFMSTTVARGRAKAIVVRTGTQTEIGKISSAIHAGSKTKTKTPVQRKLDKLGKYLVLIAILLCALVVIIGVAWKKDVRTTVNVGLSLAVSVIPEGLVAVTTVTMALGVRRMAANKCVVRTLPAVESLGSVTVICSDKTGTLTEGKMGVAELWTGDDTLYRFTESTSLNPSQGEIIQEPAELRRRMIHLHRTQPALAPPPSSQQIEGRSSVDYAAMRPHAMDTEHPEAYPHHLRYALMVAGLCNNASVVMDEETKEWLPVGDPTEIALTVASQKGKLGRSIWQQQEGFTKVHERAFDSERKLMSSIYQQGDMQWVLCKGAPEELLAKCTSYLEGSPSSPSTEKNHAAFTPITDAFIEQVLNQSSTMASQGLRVLGLAFKKVSADFEKTSMNDDPRLAEDGFGFVALVGLMDPPKQGVKEAVETCQEAGIRVMMITGDHVDTATAIAEKLGIFKKDVPGLNRAILGRELDLLSEDALIELDPFPNVFARVSPDNKLTIVKALQKRNEIVAMTGDGVNDAPAIKSADIGIAMGLAGTEITKQAADLVLLDDNFSTIVAAVHEGRHVFDNILKFIVYLLSCNGAEIFLMLICAMADLETPLTVMMILWANIISDIPPSMAIGVEPKEADLMKRAPRPPGRGVLTKVSWLVIFCQSMTIACLTIAAYSVSLFYLHHSLEDARSLAFTCITMMQLTNSFTARSVQASMFTMGITGNRWLLVAFFVSLGCMLLGIYCPGISNWLELTAVDGPGWVMVVICCSIMLSLVEFEKMLIRRLHGTV</sequence>
<dbReference type="InterPro" id="IPR023298">
    <property type="entry name" value="ATPase_P-typ_TM_dom_sf"/>
</dbReference>
<dbReference type="InterPro" id="IPR023214">
    <property type="entry name" value="HAD_sf"/>
</dbReference>
<dbReference type="OrthoDB" id="116380at2759"/>
<dbReference type="InterPro" id="IPR044492">
    <property type="entry name" value="P_typ_ATPase_HD_dom"/>
</dbReference>
<keyword evidence="3" id="KW-0547">Nucleotide-binding</keyword>
<dbReference type="InterPro" id="IPR023299">
    <property type="entry name" value="ATPase_P-typ_cyto_dom_N"/>
</dbReference>
<evidence type="ECO:0000256" key="8">
    <source>
        <dbReference type="ARBA" id="ARBA00038148"/>
    </source>
</evidence>
<dbReference type="SUPFAM" id="SSF81653">
    <property type="entry name" value="Calcium ATPase, transduction domain A"/>
    <property type="match status" value="1"/>
</dbReference>
<dbReference type="SFLD" id="SFLDF00027">
    <property type="entry name" value="p-type_atpase"/>
    <property type="match status" value="1"/>
</dbReference>
<evidence type="ECO:0000256" key="2">
    <source>
        <dbReference type="ARBA" id="ARBA00022692"/>
    </source>
</evidence>
<feature type="domain" description="Cation-transporting P-type ATPase N-terminal" evidence="10">
    <location>
        <begin position="226"/>
        <end position="296"/>
    </location>
</feature>
<dbReference type="SFLD" id="SFLDG00002">
    <property type="entry name" value="C1.7:_P-type_atpase_like"/>
    <property type="match status" value="1"/>
</dbReference>
<evidence type="ECO:0000256" key="3">
    <source>
        <dbReference type="ARBA" id="ARBA00022741"/>
    </source>
</evidence>
<dbReference type="SUPFAM" id="SSF81665">
    <property type="entry name" value="Calcium ATPase, transmembrane domain M"/>
    <property type="match status" value="1"/>
</dbReference>
<evidence type="ECO:0000256" key="9">
    <source>
        <dbReference type="SAM" id="Phobius"/>
    </source>
</evidence>
<dbReference type="AlphaFoldDB" id="A0A168QFL9"/>
<dbReference type="OMA" id="ICTIANI"/>
<reference evidence="11" key="1">
    <citation type="submission" date="2016-04" db="EMBL/GenBank/DDBJ databases">
        <authorList>
            <person name="Evans L.H."/>
            <person name="Alamgir A."/>
            <person name="Owens N."/>
            <person name="Weber N.D."/>
            <person name="Virtaneva K."/>
            <person name="Barbian K."/>
            <person name="Babar A."/>
            <person name="Rosenke K."/>
        </authorList>
    </citation>
    <scope>NUCLEOTIDE SEQUENCE [LARGE SCALE GENOMIC DNA]</scope>
    <source>
        <strain evidence="11">CBS 101.48</strain>
    </source>
</reference>
<dbReference type="GO" id="GO:0016887">
    <property type="term" value="F:ATP hydrolysis activity"/>
    <property type="evidence" value="ECO:0007669"/>
    <property type="project" value="InterPro"/>
</dbReference>
<evidence type="ECO:0000256" key="7">
    <source>
        <dbReference type="ARBA" id="ARBA00023136"/>
    </source>
</evidence>
<evidence type="ECO:0000256" key="1">
    <source>
        <dbReference type="ARBA" id="ARBA00004141"/>
    </source>
</evidence>
<feature type="transmembrane region" description="Helical" evidence="9">
    <location>
        <begin position="1056"/>
        <end position="1083"/>
    </location>
</feature>
<dbReference type="GO" id="GO:0036376">
    <property type="term" value="P:sodium ion export across plasma membrane"/>
    <property type="evidence" value="ECO:0007669"/>
    <property type="project" value="TreeGrafter"/>
</dbReference>
<dbReference type="Gene3D" id="1.20.1110.10">
    <property type="entry name" value="Calcium-transporting ATPase, transmembrane domain"/>
    <property type="match status" value="1"/>
</dbReference>
<dbReference type="PRINTS" id="PR00119">
    <property type="entry name" value="CATATPASE"/>
</dbReference>
<feature type="transmembrane region" description="Helical" evidence="9">
    <location>
        <begin position="1160"/>
        <end position="1177"/>
    </location>
</feature>
<dbReference type="Pfam" id="PF13246">
    <property type="entry name" value="Cation_ATPase"/>
    <property type="match status" value="1"/>
</dbReference>
<dbReference type="InterPro" id="IPR006068">
    <property type="entry name" value="ATPase_P-typ_cation-transptr_C"/>
</dbReference>
<dbReference type="GO" id="GO:0006883">
    <property type="term" value="P:intracellular sodium ion homeostasis"/>
    <property type="evidence" value="ECO:0007669"/>
    <property type="project" value="TreeGrafter"/>
</dbReference>
<dbReference type="InterPro" id="IPR001757">
    <property type="entry name" value="P_typ_ATPase"/>
</dbReference>
<dbReference type="InterPro" id="IPR018303">
    <property type="entry name" value="ATPase_P-typ_P_site"/>
</dbReference>
<organism evidence="11">
    <name type="scientific">Absidia glauca</name>
    <name type="common">Pin mould</name>
    <dbReference type="NCBI Taxonomy" id="4829"/>
    <lineage>
        <taxon>Eukaryota</taxon>
        <taxon>Fungi</taxon>
        <taxon>Fungi incertae sedis</taxon>
        <taxon>Mucoromycota</taxon>
        <taxon>Mucoromycotina</taxon>
        <taxon>Mucoromycetes</taxon>
        <taxon>Mucorales</taxon>
        <taxon>Cunninghamellaceae</taxon>
        <taxon>Absidia</taxon>
    </lineage>
</organism>
<keyword evidence="6 9" id="KW-1133">Transmembrane helix</keyword>
<dbReference type="GO" id="GO:1990573">
    <property type="term" value="P:potassium ion import across plasma membrane"/>
    <property type="evidence" value="ECO:0007669"/>
    <property type="project" value="TreeGrafter"/>
</dbReference>
<dbReference type="Gene3D" id="3.40.1110.10">
    <property type="entry name" value="Calcium-transporting ATPase, cytoplasmic domain N"/>
    <property type="match status" value="1"/>
</dbReference>
<dbReference type="InterPro" id="IPR008250">
    <property type="entry name" value="ATPase_P-typ_transduc_dom_A_sf"/>
</dbReference>
<evidence type="ECO:0000313" key="12">
    <source>
        <dbReference type="Proteomes" id="UP000078561"/>
    </source>
</evidence>
<keyword evidence="12" id="KW-1185">Reference proteome</keyword>
<dbReference type="SFLD" id="SFLDS00003">
    <property type="entry name" value="Haloacid_Dehalogenase"/>
    <property type="match status" value="1"/>
</dbReference>
<dbReference type="InterPro" id="IPR050510">
    <property type="entry name" value="Cation_transp_ATPase_P-type"/>
</dbReference>
<dbReference type="FunFam" id="3.40.50.1000:FF:000001">
    <property type="entry name" value="Phospholipid-transporting ATPase IC"/>
    <property type="match status" value="1"/>
</dbReference>
<dbReference type="STRING" id="4829.A0A168QFL9"/>
<dbReference type="SUPFAM" id="SSF56784">
    <property type="entry name" value="HAD-like"/>
    <property type="match status" value="1"/>
</dbReference>
<accession>A0A168QFL9</accession>
<feature type="transmembrane region" description="Helical" evidence="9">
    <location>
        <begin position="499"/>
        <end position="520"/>
    </location>
</feature>
<dbReference type="PANTHER" id="PTHR43294">
    <property type="entry name" value="SODIUM/POTASSIUM-TRANSPORTING ATPASE SUBUNIT ALPHA"/>
    <property type="match status" value="1"/>
</dbReference>
<dbReference type="InterPro" id="IPR059000">
    <property type="entry name" value="ATPase_P-type_domA"/>
</dbReference>
<dbReference type="Pfam" id="PF00122">
    <property type="entry name" value="E1-E2_ATPase"/>
    <property type="match status" value="1"/>
</dbReference>
<evidence type="ECO:0000256" key="4">
    <source>
        <dbReference type="ARBA" id="ARBA00022840"/>
    </source>
</evidence>
<evidence type="ECO:0000259" key="10">
    <source>
        <dbReference type="SMART" id="SM00831"/>
    </source>
</evidence>
<feature type="transmembrane region" description="Helical" evidence="9">
    <location>
        <begin position="272"/>
        <end position="291"/>
    </location>
</feature>
<feature type="transmembrane region" description="Helical" evidence="9">
    <location>
        <begin position="468"/>
        <end position="487"/>
    </location>
</feature>
<dbReference type="GO" id="GO:0005524">
    <property type="term" value="F:ATP binding"/>
    <property type="evidence" value="ECO:0007669"/>
    <property type="project" value="UniProtKB-KW"/>
</dbReference>
<dbReference type="Pfam" id="PF00689">
    <property type="entry name" value="Cation_ATPase_C"/>
    <property type="match status" value="1"/>
</dbReference>
<protein>
    <recommendedName>
        <fullName evidence="10">Cation-transporting P-type ATPase N-terminal domain-containing protein</fullName>
    </recommendedName>
</protein>
<dbReference type="NCBIfam" id="TIGR01494">
    <property type="entry name" value="ATPase_P-type"/>
    <property type="match status" value="2"/>
</dbReference>
<keyword evidence="5" id="KW-1278">Translocase</keyword>
<keyword evidence="2 9" id="KW-0812">Transmembrane</keyword>
<evidence type="ECO:0000256" key="5">
    <source>
        <dbReference type="ARBA" id="ARBA00022967"/>
    </source>
</evidence>
<dbReference type="GO" id="GO:1902600">
    <property type="term" value="P:proton transmembrane transport"/>
    <property type="evidence" value="ECO:0007669"/>
    <property type="project" value="TreeGrafter"/>
</dbReference>
<dbReference type="InterPro" id="IPR036412">
    <property type="entry name" value="HAD-like_sf"/>
</dbReference>
<dbReference type="GO" id="GO:0030007">
    <property type="term" value="P:intracellular potassium ion homeostasis"/>
    <property type="evidence" value="ECO:0007669"/>
    <property type="project" value="TreeGrafter"/>
</dbReference>
<dbReference type="SMART" id="SM00831">
    <property type="entry name" value="Cation_ATPase_N"/>
    <property type="match status" value="1"/>
</dbReference>
<feature type="transmembrane region" description="Helical" evidence="9">
    <location>
        <begin position="984"/>
        <end position="1007"/>
    </location>
</feature>
<proteinExistence type="inferred from homology"/>
<dbReference type="InterPro" id="IPR004014">
    <property type="entry name" value="ATPase_P-typ_cation-transptr_N"/>
</dbReference>
<dbReference type="Gene3D" id="2.70.150.10">
    <property type="entry name" value="Calcium-transporting ATPase, cytoplasmic transduction domain A"/>
    <property type="match status" value="1"/>
</dbReference>
<dbReference type="EMBL" id="LT554414">
    <property type="protein sequence ID" value="SAM04578.1"/>
    <property type="molecule type" value="Genomic_DNA"/>
</dbReference>
<dbReference type="GO" id="GO:0005384">
    <property type="term" value="F:manganese ion transmembrane transporter activity"/>
    <property type="evidence" value="ECO:0007669"/>
    <property type="project" value="UniProtKB-ARBA"/>
</dbReference>
<comment type="similarity">
    <text evidence="8">Belongs to the cation transport ATPase (P-type) (TC 3.A.3) family.</text>
</comment>
<dbReference type="Proteomes" id="UP000078561">
    <property type="component" value="Unassembled WGS sequence"/>
</dbReference>
<evidence type="ECO:0000313" key="11">
    <source>
        <dbReference type="EMBL" id="SAM04578.1"/>
    </source>
</evidence>
<dbReference type="SUPFAM" id="SSF81660">
    <property type="entry name" value="Metal cation-transporting ATPase, ATP-binding domain N"/>
    <property type="match status" value="1"/>
</dbReference>
<dbReference type="Pfam" id="PF00690">
    <property type="entry name" value="Cation_ATPase_N"/>
    <property type="match status" value="1"/>
</dbReference>
<feature type="transmembrane region" description="Helical" evidence="9">
    <location>
        <begin position="1126"/>
        <end position="1148"/>
    </location>
</feature>
<keyword evidence="7 9" id="KW-0472">Membrane</keyword>
<gene>
    <name evidence="11" type="primary">ABSGL_10444.1 scaffold 12026</name>
</gene>
<name>A0A168QFL9_ABSGL</name>
<dbReference type="FunFam" id="3.40.50.1000:FF:000028">
    <property type="entry name" value="Calcium-transporting P-type ATPase, putative"/>
    <property type="match status" value="1"/>
</dbReference>
<dbReference type="InParanoid" id="A0A168QFL9"/>
<evidence type="ECO:0000256" key="6">
    <source>
        <dbReference type="ARBA" id="ARBA00022989"/>
    </source>
</evidence>